<comment type="subcellular location">
    <subcellularLocation>
        <location evidence="1">Nucleus</location>
    </subcellularLocation>
</comment>
<dbReference type="GO" id="GO:0003743">
    <property type="term" value="F:translation initiation factor activity"/>
    <property type="evidence" value="ECO:0007669"/>
    <property type="project" value="UniProtKB-KW"/>
</dbReference>
<keyword evidence="4" id="KW-0805">Transcription regulation</keyword>
<dbReference type="NCBIfam" id="TIGR00756">
    <property type="entry name" value="PPR"/>
    <property type="match status" value="2"/>
</dbReference>
<feature type="compositionally biased region" description="Basic and acidic residues" evidence="10">
    <location>
        <begin position="245"/>
        <end position="254"/>
    </location>
</feature>
<dbReference type="InterPro" id="IPR011990">
    <property type="entry name" value="TPR-like_helical_dom_sf"/>
</dbReference>
<dbReference type="InterPro" id="IPR002885">
    <property type="entry name" value="PPR_rpt"/>
</dbReference>
<comment type="function">
    <text evidence="8">TFIIF is a general transcription initiation factor that binds to RNA polymerase II and helps to recruit it to the initiation complex in collaboration with TFIIB. It promotes transcription elongation.</text>
</comment>
<evidence type="ECO:0000256" key="7">
    <source>
        <dbReference type="ARBA" id="ARBA00023242"/>
    </source>
</evidence>
<feature type="compositionally biased region" description="Acidic residues" evidence="10">
    <location>
        <begin position="392"/>
        <end position="409"/>
    </location>
</feature>
<gene>
    <name evidence="11" type="ORF">CQW23_27339</name>
</gene>
<evidence type="ECO:0000256" key="8">
    <source>
        <dbReference type="ARBA" id="ARBA00025232"/>
    </source>
</evidence>
<feature type="region of interest" description="Disordered" evidence="10">
    <location>
        <begin position="242"/>
        <end position="514"/>
    </location>
</feature>
<evidence type="ECO:0000256" key="5">
    <source>
        <dbReference type="ARBA" id="ARBA00023125"/>
    </source>
</evidence>
<evidence type="ECO:0000256" key="1">
    <source>
        <dbReference type="ARBA" id="ARBA00004123"/>
    </source>
</evidence>
<dbReference type="PANTHER" id="PTHR13011:SF0">
    <property type="entry name" value="GENERAL TRANSCRIPTION FACTOR IIF SUBUNIT 1"/>
    <property type="match status" value="1"/>
</dbReference>
<feature type="repeat" description="PPR" evidence="9">
    <location>
        <begin position="709"/>
        <end position="743"/>
    </location>
</feature>
<evidence type="ECO:0000256" key="3">
    <source>
        <dbReference type="ARBA" id="ARBA00022737"/>
    </source>
</evidence>
<evidence type="ECO:0000256" key="10">
    <source>
        <dbReference type="SAM" id="MobiDB-lite"/>
    </source>
</evidence>
<dbReference type="Gene3D" id="1.10.10.10">
    <property type="entry name" value="Winged helix-like DNA-binding domain superfamily/Winged helix DNA-binding domain"/>
    <property type="match status" value="1"/>
</dbReference>
<dbReference type="GO" id="GO:0005674">
    <property type="term" value="C:transcription factor TFIIF complex"/>
    <property type="evidence" value="ECO:0007669"/>
    <property type="project" value="TreeGrafter"/>
</dbReference>
<evidence type="ECO:0000256" key="2">
    <source>
        <dbReference type="ARBA" id="ARBA00005249"/>
    </source>
</evidence>
<dbReference type="GO" id="GO:0006367">
    <property type="term" value="P:transcription initiation at RNA polymerase II promoter"/>
    <property type="evidence" value="ECO:0007669"/>
    <property type="project" value="InterPro"/>
</dbReference>
<evidence type="ECO:0000256" key="9">
    <source>
        <dbReference type="PROSITE-ProRule" id="PRU00708"/>
    </source>
</evidence>
<keyword evidence="7" id="KW-0539">Nucleus</keyword>
<feature type="repeat" description="PPR" evidence="9">
    <location>
        <begin position="674"/>
        <end position="708"/>
    </location>
</feature>
<feature type="compositionally biased region" description="Low complexity" evidence="10">
    <location>
        <begin position="500"/>
        <end position="511"/>
    </location>
</feature>
<accession>A0A2G2VDD5</accession>
<evidence type="ECO:0000313" key="11">
    <source>
        <dbReference type="EMBL" id="PHT31002.1"/>
    </source>
</evidence>
<comment type="similarity">
    <text evidence="2">Belongs to the TFIIF alpha subunit family.</text>
</comment>
<evidence type="ECO:0000256" key="6">
    <source>
        <dbReference type="ARBA" id="ARBA00023163"/>
    </source>
</evidence>
<comment type="caution">
    <text evidence="11">The sequence shown here is derived from an EMBL/GenBank/DDBJ whole genome shotgun (WGS) entry which is preliminary data.</text>
</comment>
<feature type="compositionally biased region" description="Basic and acidic residues" evidence="10">
    <location>
        <begin position="471"/>
        <end position="484"/>
    </location>
</feature>
<keyword evidence="5" id="KW-0238">DNA-binding</keyword>
<dbReference type="Pfam" id="PF13041">
    <property type="entry name" value="PPR_2"/>
    <property type="match status" value="1"/>
</dbReference>
<dbReference type="SUPFAM" id="SSF50916">
    <property type="entry name" value="Rap30/74 interaction domains"/>
    <property type="match status" value="1"/>
</dbReference>
<protein>
    <submittedName>
        <fullName evidence="11">Transcription initiation factor IIF subunit alpha</fullName>
    </submittedName>
</protein>
<evidence type="ECO:0000256" key="4">
    <source>
        <dbReference type="ARBA" id="ARBA00023015"/>
    </source>
</evidence>
<dbReference type="GO" id="GO:0003677">
    <property type="term" value="F:DNA binding"/>
    <property type="evidence" value="ECO:0007669"/>
    <property type="project" value="UniProtKB-KW"/>
</dbReference>
<reference evidence="11 12" key="1">
    <citation type="journal article" date="2017" name="Genome Biol.">
        <title>New reference genome sequences of hot pepper reveal the massive evolution of plant disease-resistance genes by retroduplication.</title>
        <authorList>
            <person name="Kim S."/>
            <person name="Park J."/>
            <person name="Yeom S.I."/>
            <person name="Kim Y.M."/>
            <person name="Seo E."/>
            <person name="Kim K.T."/>
            <person name="Kim M.S."/>
            <person name="Lee J.M."/>
            <person name="Cheong K."/>
            <person name="Shin H.S."/>
            <person name="Kim S.B."/>
            <person name="Han K."/>
            <person name="Lee J."/>
            <person name="Park M."/>
            <person name="Lee H.A."/>
            <person name="Lee H.Y."/>
            <person name="Lee Y."/>
            <person name="Oh S."/>
            <person name="Lee J.H."/>
            <person name="Choi E."/>
            <person name="Choi E."/>
            <person name="Lee S.E."/>
            <person name="Jeon J."/>
            <person name="Kim H."/>
            <person name="Choi G."/>
            <person name="Song H."/>
            <person name="Lee J."/>
            <person name="Lee S.C."/>
            <person name="Kwon J.K."/>
            <person name="Lee H.Y."/>
            <person name="Koo N."/>
            <person name="Hong Y."/>
            <person name="Kim R.W."/>
            <person name="Kang W.H."/>
            <person name="Huh J.H."/>
            <person name="Kang B.C."/>
            <person name="Yang T.J."/>
            <person name="Lee Y.H."/>
            <person name="Bennetzen J.L."/>
            <person name="Choi D."/>
        </authorList>
    </citation>
    <scope>NUCLEOTIDE SEQUENCE [LARGE SCALE GENOMIC DNA]</scope>
    <source>
        <strain evidence="12">cv. PBC81</strain>
    </source>
</reference>
<sequence length="852" mass="95566">MNSGSGGDRFGWLRRSAKGRLAGESDDIGGRPKYRRSEIMSIDLILKPSCSRCGSSSDLYGSSCKHLTLCLSCGKNMAEIREKCYECGTPVTRLIREYNVRACSSNDKNHFIARFASGLPKFSKKKNDSKWTLQKEGLQGRQVTDSLREKFKNKPWLLEDETGQFQYHGHLEGAQSAHYYLLMMQGEELFAIPAGSWYNFNKVAQYKQLTLEEAEEKMKNRRKTADGYQRWMMKAANNGPAAFGEVERFDDKEGGSGGTRGRKKASGDEDEGNASDHADEDEDEESARRNRLGLNKKDDDDEEGLRGGDLDLDDDDIEKGDDWEHEEIFTDDDEAVGNDPEEREDLAPEIPAPPEIKQDEDDEDEGEEEGGGGLSKSGKELKKLLGKANGLDESDAEDDDDDDDTEEDISPVLAPKPKEAPKEEPADANSPLKPAASGSNRGTPSSKSSKTKRKATGDETKPTNGAPLKKVKTETDAKPGKDDTPSTSKNSTPTAITKGASSSSRPAPSSATGLVTEDEIRAVLLQRKPVTTQDLVSQFKSRLKCKEDKTAFADVLRKISKIQKTSSGSSYVVLRERQVVYETNQKTVVCGLRNGPRKPLWRSRVLSSEAIQAVHSVKLATSPDKLEEIFKNKLSRLLKADVLDTLTELQRQNEVHLALKVFNFVRNEEWYIPDLSVFNSMIMMLGKNKFIKTVEQLFVHMMKEGLQPDSRTYTELIGAYFRVHLIEKAMEAYELMKISGFCPDELTMKILIRNLEKAEEKELVVRVKKECANYIDYPEKFLQETERSTNRYHVRACSSNVKNHFIDRFASGLPKFSKKKNDSKWTLQKEGLQGRQVADSLRDKSAFADVLR</sequence>
<name>A0A2G2VDD5_CAPBA</name>
<keyword evidence="12" id="KW-1185">Reference proteome</keyword>
<feature type="compositionally biased region" description="Polar residues" evidence="10">
    <location>
        <begin position="485"/>
        <end position="495"/>
    </location>
</feature>
<feature type="compositionally biased region" description="Basic and acidic residues" evidence="10">
    <location>
        <begin position="416"/>
        <end position="425"/>
    </location>
</feature>
<dbReference type="GO" id="GO:0016251">
    <property type="term" value="F:RNA polymerase II general transcription initiation factor activity"/>
    <property type="evidence" value="ECO:0007669"/>
    <property type="project" value="TreeGrafter"/>
</dbReference>
<dbReference type="GO" id="GO:0032968">
    <property type="term" value="P:positive regulation of transcription elongation by RNA polymerase II"/>
    <property type="evidence" value="ECO:0007669"/>
    <property type="project" value="InterPro"/>
</dbReference>
<dbReference type="InterPro" id="IPR008851">
    <property type="entry name" value="TFIIF-alpha"/>
</dbReference>
<feature type="compositionally biased region" description="Acidic residues" evidence="10">
    <location>
        <begin position="310"/>
        <end position="319"/>
    </location>
</feature>
<dbReference type="InterPro" id="IPR036388">
    <property type="entry name" value="WH-like_DNA-bd_sf"/>
</dbReference>
<dbReference type="GO" id="GO:0001096">
    <property type="term" value="F:TFIIF-class transcription factor complex binding"/>
    <property type="evidence" value="ECO:0007669"/>
    <property type="project" value="TreeGrafter"/>
</dbReference>
<dbReference type="InterPro" id="IPR036390">
    <property type="entry name" value="WH_DNA-bd_sf"/>
</dbReference>
<dbReference type="AlphaFoldDB" id="A0A2G2VDD5"/>
<keyword evidence="6" id="KW-0804">Transcription</keyword>
<organism evidence="11 12">
    <name type="scientific">Capsicum baccatum</name>
    <name type="common">Peruvian pepper</name>
    <dbReference type="NCBI Taxonomy" id="33114"/>
    <lineage>
        <taxon>Eukaryota</taxon>
        <taxon>Viridiplantae</taxon>
        <taxon>Streptophyta</taxon>
        <taxon>Embryophyta</taxon>
        <taxon>Tracheophyta</taxon>
        <taxon>Spermatophyta</taxon>
        <taxon>Magnoliopsida</taxon>
        <taxon>eudicotyledons</taxon>
        <taxon>Gunneridae</taxon>
        <taxon>Pentapetalae</taxon>
        <taxon>asterids</taxon>
        <taxon>lamiids</taxon>
        <taxon>Solanales</taxon>
        <taxon>Solanaceae</taxon>
        <taxon>Solanoideae</taxon>
        <taxon>Capsiceae</taxon>
        <taxon>Capsicum</taxon>
    </lineage>
</organism>
<evidence type="ECO:0000313" key="12">
    <source>
        <dbReference type="Proteomes" id="UP000224567"/>
    </source>
</evidence>
<dbReference type="InterPro" id="IPR011039">
    <property type="entry name" value="TFIIF_interaction"/>
</dbReference>
<dbReference type="PROSITE" id="PS51375">
    <property type="entry name" value="PPR"/>
    <property type="match status" value="2"/>
</dbReference>
<dbReference type="Gene3D" id="1.25.40.10">
    <property type="entry name" value="Tetratricopeptide repeat domain"/>
    <property type="match status" value="1"/>
</dbReference>
<feature type="compositionally biased region" description="Acidic residues" evidence="10">
    <location>
        <begin position="268"/>
        <end position="285"/>
    </location>
</feature>
<proteinExistence type="inferred from homology"/>
<dbReference type="Pfam" id="PF05793">
    <property type="entry name" value="TFIIF_alpha"/>
    <property type="match status" value="1"/>
</dbReference>
<reference evidence="12" key="2">
    <citation type="journal article" date="2017" name="J. Anim. Genet.">
        <title>Multiple reference genome sequences of hot pepper reveal the massive evolution of plant disease resistance genes by retroduplication.</title>
        <authorList>
            <person name="Kim S."/>
            <person name="Park J."/>
            <person name="Yeom S.-I."/>
            <person name="Kim Y.-M."/>
            <person name="Seo E."/>
            <person name="Kim K.-T."/>
            <person name="Kim M.-S."/>
            <person name="Lee J.M."/>
            <person name="Cheong K."/>
            <person name="Shin H.-S."/>
            <person name="Kim S.-B."/>
            <person name="Han K."/>
            <person name="Lee J."/>
            <person name="Park M."/>
            <person name="Lee H.-A."/>
            <person name="Lee H.-Y."/>
            <person name="Lee Y."/>
            <person name="Oh S."/>
            <person name="Lee J.H."/>
            <person name="Choi E."/>
            <person name="Choi E."/>
            <person name="Lee S.E."/>
            <person name="Jeon J."/>
            <person name="Kim H."/>
            <person name="Choi G."/>
            <person name="Song H."/>
            <person name="Lee J."/>
            <person name="Lee S.-C."/>
            <person name="Kwon J.-K."/>
            <person name="Lee H.-Y."/>
            <person name="Koo N."/>
            <person name="Hong Y."/>
            <person name="Kim R.W."/>
            <person name="Kang W.-H."/>
            <person name="Huh J.H."/>
            <person name="Kang B.-C."/>
            <person name="Yang T.-J."/>
            <person name="Lee Y.-H."/>
            <person name="Bennetzen J.L."/>
            <person name="Choi D."/>
        </authorList>
    </citation>
    <scope>NUCLEOTIDE SEQUENCE [LARGE SCALE GENOMIC DNA]</scope>
    <source>
        <strain evidence="12">cv. PBC81</strain>
    </source>
</reference>
<dbReference type="EMBL" id="MLFT02000012">
    <property type="protein sequence ID" value="PHT31002.1"/>
    <property type="molecule type" value="Genomic_DNA"/>
</dbReference>
<dbReference type="Proteomes" id="UP000224567">
    <property type="component" value="Unassembled WGS sequence"/>
</dbReference>
<dbReference type="PANTHER" id="PTHR13011">
    <property type="entry name" value="TFIIF-ALPHA"/>
    <property type="match status" value="1"/>
</dbReference>
<feature type="compositionally biased region" description="Acidic residues" evidence="10">
    <location>
        <begin position="358"/>
        <end position="370"/>
    </location>
</feature>
<feature type="compositionally biased region" description="Acidic residues" evidence="10">
    <location>
        <begin position="329"/>
        <end position="344"/>
    </location>
</feature>
<dbReference type="STRING" id="33114.A0A2G2VDD5"/>
<keyword evidence="3" id="KW-0677">Repeat</keyword>
<dbReference type="OrthoDB" id="76676at2759"/>
<dbReference type="SUPFAM" id="SSF46785">
    <property type="entry name" value="Winged helix' DNA-binding domain"/>
    <property type="match status" value="1"/>
</dbReference>